<reference evidence="9" key="1">
    <citation type="submission" date="2017-05" db="EMBL/GenBank/DDBJ databases">
        <authorList>
            <person name="Song R."/>
            <person name="Chenine A.L."/>
            <person name="Ruprecht R.M."/>
        </authorList>
    </citation>
    <scope>NUCLEOTIDE SEQUENCE</scope>
    <source>
        <strain evidence="9">Kingella_eburonensis</strain>
    </source>
</reference>
<comment type="similarity">
    <text evidence="3 7">Belongs to the metallo-beta-lactamase superfamily. Glyoxalase II family.</text>
</comment>
<name>A0A238TFS7_9NEIS</name>
<dbReference type="InterPro" id="IPR032282">
    <property type="entry name" value="HAGH_C"/>
</dbReference>
<comment type="catalytic activity">
    <reaction evidence="1 7">
        <text>an S-(2-hydroxyacyl)glutathione + H2O = a 2-hydroxy carboxylate + glutathione + H(+)</text>
        <dbReference type="Rhea" id="RHEA:21864"/>
        <dbReference type="ChEBI" id="CHEBI:15377"/>
        <dbReference type="ChEBI" id="CHEBI:15378"/>
        <dbReference type="ChEBI" id="CHEBI:57925"/>
        <dbReference type="ChEBI" id="CHEBI:58896"/>
        <dbReference type="ChEBI" id="CHEBI:71261"/>
        <dbReference type="EC" id="3.1.2.6"/>
    </reaction>
</comment>
<feature type="binding site" evidence="7">
    <location>
        <position position="170"/>
    </location>
    <ligand>
        <name>Zn(2+)</name>
        <dbReference type="ChEBI" id="CHEBI:29105"/>
        <label>2</label>
    </ligand>
</feature>
<dbReference type="SMART" id="SM00849">
    <property type="entry name" value="Lactamase_B"/>
    <property type="match status" value="1"/>
</dbReference>
<protein>
    <recommendedName>
        <fullName evidence="7">Hydroxyacylglutathione hydrolase</fullName>
        <ecNumber evidence="7">3.1.2.6</ecNumber>
    </recommendedName>
    <alternativeName>
        <fullName evidence="7">Glyoxalase II</fullName>
        <shortName evidence="7">Glx II</shortName>
    </alternativeName>
</protein>
<feature type="binding site" evidence="7">
    <location>
        <position position="59"/>
    </location>
    <ligand>
        <name>Zn(2+)</name>
        <dbReference type="ChEBI" id="CHEBI:29105"/>
        <label>2</label>
    </ligand>
</feature>
<dbReference type="Proteomes" id="UP000215450">
    <property type="component" value="Unassembled WGS sequence"/>
</dbReference>
<dbReference type="Pfam" id="PF00753">
    <property type="entry name" value="Lactamase_B"/>
    <property type="match status" value="1"/>
</dbReference>
<dbReference type="InterPro" id="IPR017782">
    <property type="entry name" value="Hydroxyacylglutathione_Hdrlase"/>
</dbReference>
<comment type="cofactor">
    <cofactor evidence="7">
        <name>Zn(2+)</name>
        <dbReference type="ChEBI" id="CHEBI:29105"/>
    </cofactor>
    <text evidence="7">Binds 2 Zn(2+) ions per subunit.</text>
</comment>
<evidence type="ECO:0000256" key="1">
    <source>
        <dbReference type="ARBA" id="ARBA00001623"/>
    </source>
</evidence>
<dbReference type="CDD" id="cd07723">
    <property type="entry name" value="hydroxyacylglutathione_hydrolase_MBL-fold"/>
    <property type="match status" value="1"/>
</dbReference>
<sequence>MSSLKIIALPAFNDNYIWLLQQGNQAVCVDTGQAEPVLNYLREHNLTLAQIWVTHPHGDHTLGIAELQQHFPDCQVFGATDIQAANQRVGEGDVIGWQGLTAQVWHTAGHTAHHLSYVLQDGEQAHIFCGDTLFSAGCGRVFPDGCVDWLHHSLQRINTQPENTLLYPAHEYTAANLRFAAHIEADNADVQAALRETVAPSLPVSLAHEQRVNPFLRVHLPEVRVRVQQLAGQALVDDEAVFATLRELKNQF</sequence>
<evidence type="ECO:0000313" key="9">
    <source>
        <dbReference type="EMBL" id="SMQ13120.1"/>
    </source>
</evidence>
<comment type="subunit">
    <text evidence="7">Monomer.</text>
</comment>
<dbReference type="AlphaFoldDB" id="A0A238TFS7"/>
<dbReference type="GO" id="GO:0046872">
    <property type="term" value="F:metal ion binding"/>
    <property type="evidence" value="ECO:0007669"/>
    <property type="project" value="UniProtKB-KW"/>
</dbReference>
<evidence type="ECO:0000256" key="6">
    <source>
        <dbReference type="ARBA" id="ARBA00022833"/>
    </source>
</evidence>
<dbReference type="EC" id="3.1.2.6" evidence="7"/>
<evidence type="ECO:0000256" key="5">
    <source>
        <dbReference type="ARBA" id="ARBA00022801"/>
    </source>
</evidence>
<dbReference type="GO" id="GO:0004416">
    <property type="term" value="F:hydroxyacylglutathione hydrolase activity"/>
    <property type="evidence" value="ECO:0007669"/>
    <property type="project" value="UniProtKB-UniRule"/>
</dbReference>
<dbReference type="UniPathway" id="UPA00619">
    <property type="reaction ID" value="UER00676"/>
</dbReference>
<feature type="binding site" evidence="7">
    <location>
        <position position="55"/>
    </location>
    <ligand>
        <name>Zn(2+)</name>
        <dbReference type="ChEBI" id="CHEBI:29105"/>
        <label>1</label>
    </ligand>
</feature>
<dbReference type="HAMAP" id="MF_01374">
    <property type="entry name" value="Glyoxalase_2"/>
    <property type="match status" value="1"/>
</dbReference>
<dbReference type="RefSeq" id="WP_095063149.1">
    <property type="nucleotide sequence ID" value="NZ_FXUV02000050.1"/>
</dbReference>
<evidence type="ECO:0000256" key="4">
    <source>
        <dbReference type="ARBA" id="ARBA00022723"/>
    </source>
</evidence>
<reference evidence="11" key="3">
    <citation type="submission" date="2017-06" db="EMBL/GenBank/DDBJ databases">
        <authorList>
            <person name="Laurent S."/>
        </authorList>
    </citation>
    <scope>NUCLEOTIDE SEQUENCE [LARGE SCALE GENOMIC DNA]</scope>
</reference>
<organism evidence="10 11">
    <name type="scientific">Kingella negevensis</name>
    <dbReference type="NCBI Taxonomy" id="1522312"/>
    <lineage>
        <taxon>Bacteria</taxon>
        <taxon>Pseudomonadati</taxon>
        <taxon>Pseudomonadota</taxon>
        <taxon>Betaproteobacteria</taxon>
        <taxon>Neisseriales</taxon>
        <taxon>Neisseriaceae</taxon>
        <taxon>Kingella</taxon>
    </lineage>
</organism>
<accession>A0A238TFS7</accession>
<dbReference type="EMBL" id="FXUV01000046">
    <property type="protein sequence ID" value="SMQ13120.1"/>
    <property type="molecule type" value="Genomic_DNA"/>
</dbReference>
<reference evidence="10" key="2">
    <citation type="submission" date="2017-06" db="EMBL/GenBank/DDBJ databases">
        <authorList>
            <person name="Kim H.J."/>
            <person name="Triplett B.A."/>
        </authorList>
    </citation>
    <scope>NUCLEOTIDE SEQUENCE [LARGE SCALE GENOMIC DNA]</scope>
    <source>
        <strain evidence="10">Kingella_eburonensis</strain>
    </source>
</reference>
<dbReference type="STRING" id="1522312.GCA_900177895_01039"/>
<dbReference type="PANTHER" id="PTHR43705">
    <property type="entry name" value="HYDROXYACYLGLUTATHIONE HYDROLASE"/>
    <property type="match status" value="1"/>
</dbReference>
<dbReference type="InterPro" id="IPR035680">
    <property type="entry name" value="Clx_II_MBL"/>
</dbReference>
<dbReference type="InterPro" id="IPR001279">
    <property type="entry name" value="Metallo-B-lactamas"/>
</dbReference>
<dbReference type="GO" id="GO:0019243">
    <property type="term" value="P:methylglyoxal catabolic process to D-lactate via S-lactoyl-glutathione"/>
    <property type="evidence" value="ECO:0007669"/>
    <property type="project" value="UniProtKB-UniRule"/>
</dbReference>
<dbReference type="OrthoDB" id="9802248at2"/>
<dbReference type="Gene3D" id="3.60.15.10">
    <property type="entry name" value="Ribonuclease Z/Hydroxyacylglutathione hydrolase-like"/>
    <property type="match status" value="1"/>
</dbReference>
<keyword evidence="5 7" id="KW-0378">Hydrolase</keyword>
<dbReference type="Pfam" id="PF16123">
    <property type="entry name" value="HAGH_C"/>
    <property type="match status" value="1"/>
</dbReference>
<evidence type="ECO:0000259" key="8">
    <source>
        <dbReference type="SMART" id="SM00849"/>
    </source>
</evidence>
<feature type="domain" description="Metallo-beta-lactamase" evidence="8">
    <location>
        <begin position="14"/>
        <end position="170"/>
    </location>
</feature>
<evidence type="ECO:0000256" key="7">
    <source>
        <dbReference type="HAMAP-Rule" id="MF_01374"/>
    </source>
</evidence>
<feature type="binding site" evidence="7">
    <location>
        <position position="131"/>
    </location>
    <ligand>
        <name>Zn(2+)</name>
        <dbReference type="ChEBI" id="CHEBI:29105"/>
        <label>2</label>
    </ligand>
</feature>
<dbReference type="NCBIfam" id="TIGR03413">
    <property type="entry name" value="GSH_gloB"/>
    <property type="match status" value="1"/>
</dbReference>
<dbReference type="EMBL" id="FXUV02000050">
    <property type="protein sequence ID" value="SNB80564.1"/>
    <property type="molecule type" value="Genomic_DNA"/>
</dbReference>
<keyword evidence="4 7" id="KW-0479">Metal-binding</keyword>
<proteinExistence type="inferred from homology"/>
<dbReference type="InterPro" id="IPR050110">
    <property type="entry name" value="Glyoxalase_II_hydrolase"/>
</dbReference>
<keyword evidence="11" id="KW-1185">Reference proteome</keyword>
<evidence type="ECO:0000313" key="11">
    <source>
        <dbReference type="Proteomes" id="UP000215450"/>
    </source>
</evidence>
<keyword evidence="6 7" id="KW-0862">Zinc</keyword>
<dbReference type="SUPFAM" id="SSF56281">
    <property type="entry name" value="Metallo-hydrolase/oxidoreductase"/>
    <property type="match status" value="1"/>
</dbReference>
<gene>
    <name evidence="7 10" type="primary">gloB</name>
    <name evidence="9" type="ORF">KEBURONENSIS_01862</name>
    <name evidence="10" type="ORF">KEBURONENSIS_01863</name>
</gene>
<comment type="function">
    <text evidence="7">Thiolesterase that catalyzes the hydrolysis of S-D-lactoyl-glutathione to form glutathione and D-lactic acid.</text>
</comment>
<dbReference type="PANTHER" id="PTHR43705:SF1">
    <property type="entry name" value="HYDROXYACYLGLUTATHIONE HYDROLASE GLOB"/>
    <property type="match status" value="1"/>
</dbReference>
<dbReference type="InterPro" id="IPR036866">
    <property type="entry name" value="RibonucZ/Hydroxyglut_hydro"/>
</dbReference>
<evidence type="ECO:0000256" key="3">
    <source>
        <dbReference type="ARBA" id="ARBA00006759"/>
    </source>
</evidence>
<feature type="binding site" evidence="7">
    <location>
        <position position="110"/>
    </location>
    <ligand>
        <name>Zn(2+)</name>
        <dbReference type="ChEBI" id="CHEBI:29105"/>
        <label>1</label>
    </ligand>
</feature>
<feature type="binding site" evidence="7">
    <location>
        <position position="57"/>
    </location>
    <ligand>
        <name>Zn(2+)</name>
        <dbReference type="ChEBI" id="CHEBI:29105"/>
        <label>1</label>
    </ligand>
</feature>
<evidence type="ECO:0000256" key="2">
    <source>
        <dbReference type="ARBA" id="ARBA00004963"/>
    </source>
</evidence>
<comment type="pathway">
    <text evidence="2 7">Secondary metabolite metabolism; methylglyoxal degradation; (R)-lactate from methylglyoxal: step 2/2.</text>
</comment>
<feature type="binding site" evidence="7">
    <location>
        <position position="131"/>
    </location>
    <ligand>
        <name>Zn(2+)</name>
        <dbReference type="ChEBI" id="CHEBI:29105"/>
        <label>1</label>
    </ligand>
</feature>
<evidence type="ECO:0000313" key="10">
    <source>
        <dbReference type="EMBL" id="SNB80564.1"/>
    </source>
</evidence>
<feature type="binding site" evidence="7">
    <location>
        <position position="60"/>
    </location>
    <ligand>
        <name>Zn(2+)</name>
        <dbReference type="ChEBI" id="CHEBI:29105"/>
        <label>2</label>
    </ligand>
</feature>